<organism evidence="1 2">
    <name type="scientific">Trachymyrmex cornetzi</name>
    <dbReference type="NCBI Taxonomy" id="471704"/>
    <lineage>
        <taxon>Eukaryota</taxon>
        <taxon>Metazoa</taxon>
        <taxon>Ecdysozoa</taxon>
        <taxon>Arthropoda</taxon>
        <taxon>Hexapoda</taxon>
        <taxon>Insecta</taxon>
        <taxon>Pterygota</taxon>
        <taxon>Neoptera</taxon>
        <taxon>Endopterygota</taxon>
        <taxon>Hymenoptera</taxon>
        <taxon>Apocrita</taxon>
        <taxon>Aculeata</taxon>
        <taxon>Formicoidea</taxon>
        <taxon>Formicidae</taxon>
        <taxon>Myrmicinae</taxon>
        <taxon>Trachymyrmex</taxon>
    </lineage>
</organism>
<evidence type="ECO:0000313" key="2">
    <source>
        <dbReference type="Proteomes" id="UP000078492"/>
    </source>
</evidence>
<dbReference type="Proteomes" id="UP000078492">
    <property type="component" value="Unassembled WGS sequence"/>
</dbReference>
<keyword evidence="2" id="KW-1185">Reference proteome</keyword>
<sequence>MAEAAPITPKNGEYTGAASSVIVAWFIGSRRSSRSRVYLQVARESVARDRRTQSDLHVTHGAKLVSHCQIWPTGLPEHSGAGHVMSDERSTRWKVAAVAACRVSPVAIGRELEPPANRASRLIPSRLTLGPPIGCVQRASLLRIGYSALAVASA</sequence>
<proteinExistence type="predicted"/>
<evidence type="ECO:0000313" key="1">
    <source>
        <dbReference type="EMBL" id="KYN09909.1"/>
    </source>
</evidence>
<protein>
    <submittedName>
        <fullName evidence="1">Uncharacterized protein</fullName>
    </submittedName>
</protein>
<reference evidence="1 2" key="1">
    <citation type="submission" date="2015-09" db="EMBL/GenBank/DDBJ databases">
        <title>Trachymyrmex cornetzi WGS genome.</title>
        <authorList>
            <person name="Nygaard S."/>
            <person name="Hu H."/>
            <person name="Boomsma J."/>
            <person name="Zhang G."/>
        </authorList>
    </citation>
    <scope>NUCLEOTIDE SEQUENCE [LARGE SCALE GENOMIC DNA]</scope>
    <source>
        <strain evidence="1">Tcor2-1</strain>
        <tissue evidence="1">Whole body</tissue>
    </source>
</reference>
<accession>A0A151ISU2</accession>
<dbReference type="AlphaFoldDB" id="A0A151ISU2"/>
<dbReference type="EMBL" id="KQ981064">
    <property type="protein sequence ID" value="KYN09909.1"/>
    <property type="molecule type" value="Genomic_DNA"/>
</dbReference>
<name>A0A151ISU2_9HYME</name>
<gene>
    <name evidence="1" type="ORF">ALC57_18032</name>
</gene>